<organism evidence="2 3">
    <name type="scientific">Aphanomyces stellatus</name>
    <dbReference type="NCBI Taxonomy" id="120398"/>
    <lineage>
        <taxon>Eukaryota</taxon>
        <taxon>Sar</taxon>
        <taxon>Stramenopiles</taxon>
        <taxon>Oomycota</taxon>
        <taxon>Saprolegniomycetes</taxon>
        <taxon>Saprolegniales</taxon>
        <taxon>Verrucalvaceae</taxon>
        <taxon>Aphanomyces</taxon>
    </lineage>
</organism>
<dbReference type="GO" id="GO:0010521">
    <property type="term" value="F:telomerase inhibitor activity"/>
    <property type="evidence" value="ECO:0007669"/>
    <property type="project" value="TreeGrafter"/>
</dbReference>
<dbReference type="EMBL" id="VJMH01007322">
    <property type="protein sequence ID" value="KAF0684113.1"/>
    <property type="molecule type" value="Genomic_DNA"/>
</dbReference>
<accession>A0A485LP17</accession>
<evidence type="ECO:0000313" key="2">
    <source>
        <dbReference type="EMBL" id="VFU00543.1"/>
    </source>
</evidence>
<dbReference type="Gene3D" id="2.40.50.140">
    <property type="entry name" value="Nucleic acid-binding proteins"/>
    <property type="match status" value="1"/>
</dbReference>
<evidence type="ECO:0000313" key="3">
    <source>
        <dbReference type="Proteomes" id="UP000332933"/>
    </source>
</evidence>
<dbReference type="EMBL" id="CAADRA010007348">
    <property type="protein sequence ID" value="VFU00543.1"/>
    <property type="molecule type" value="Genomic_DNA"/>
</dbReference>
<dbReference type="GO" id="GO:1990879">
    <property type="term" value="C:CST complex"/>
    <property type="evidence" value="ECO:0007669"/>
    <property type="project" value="InterPro"/>
</dbReference>
<dbReference type="InterPro" id="IPR012340">
    <property type="entry name" value="NA-bd_OB-fold"/>
</dbReference>
<dbReference type="PANTHER" id="PTHR33905">
    <property type="entry name" value="CST COMPLEX SUBUNIT TEN1"/>
    <property type="match status" value="1"/>
</dbReference>
<dbReference type="GO" id="GO:0042162">
    <property type="term" value="F:telomeric DNA binding"/>
    <property type="evidence" value="ECO:0007669"/>
    <property type="project" value="TreeGrafter"/>
</dbReference>
<evidence type="ECO:0000313" key="1">
    <source>
        <dbReference type="EMBL" id="KAF0684113.1"/>
    </source>
</evidence>
<name>A0A485LP17_9STRA</name>
<dbReference type="GO" id="GO:0032211">
    <property type="term" value="P:negative regulation of telomere maintenance via telomerase"/>
    <property type="evidence" value="ECO:0007669"/>
    <property type="project" value="TreeGrafter"/>
</dbReference>
<sequence length="114" mass="12809">MLAAGEIMHIDEVLRENALHRSVRVTGRLDAYDANKSLAALSFQNATIVVSTELLVNFDFMIGSMYQFIGETYAHEGKLQLRARVGRNVDGLDIQMFTDALKLRRDFIKTTMAA</sequence>
<dbReference type="PANTHER" id="PTHR33905:SF1">
    <property type="entry name" value="CST COMPLEX SUBUNIT TEN1"/>
    <property type="match status" value="1"/>
</dbReference>
<proteinExistence type="predicted"/>
<keyword evidence="3" id="KW-1185">Reference proteome</keyword>
<dbReference type="Proteomes" id="UP000332933">
    <property type="component" value="Unassembled WGS sequence"/>
</dbReference>
<reference evidence="1" key="2">
    <citation type="submission" date="2019-06" db="EMBL/GenBank/DDBJ databases">
        <title>Genomics analysis of Aphanomyces spp. identifies a new class of oomycete effector associated with host adaptation.</title>
        <authorList>
            <person name="Gaulin E."/>
        </authorList>
    </citation>
    <scope>NUCLEOTIDE SEQUENCE</scope>
    <source>
        <strain evidence="1">CBS 578.67</strain>
    </source>
</reference>
<reference evidence="2 3" key="1">
    <citation type="submission" date="2019-03" db="EMBL/GenBank/DDBJ databases">
        <authorList>
            <person name="Gaulin E."/>
            <person name="Dumas B."/>
        </authorList>
    </citation>
    <scope>NUCLEOTIDE SEQUENCE [LARGE SCALE GENOMIC DNA]</scope>
    <source>
        <strain evidence="2">CBS 568.67</strain>
    </source>
</reference>
<protein>
    <submittedName>
        <fullName evidence="2">Aste57867_23900 protein</fullName>
    </submittedName>
</protein>
<dbReference type="AlphaFoldDB" id="A0A485LP17"/>
<dbReference type="OrthoDB" id="342190at2759"/>
<dbReference type="InterPro" id="IPR029146">
    <property type="entry name" value="Ten1_animal_plant"/>
</dbReference>
<gene>
    <name evidence="2" type="primary">Aste57867_23900</name>
    <name evidence="1" type="ORF">As57867_023827</name>
    <name evidence="2" type="ORF">ASTE57867_23900</name>
</gene>
<dbReference type="Pfam" id="PF15490">
    <property type="entry name" value="Ten1_2"/>
    <property type="match status" value="1"/>
</dbReference>
<dbReference type="GO" id="GO:0003697">
    <property type="term" value="F:single-stranded DNA binding"/>
    <property type="evidence" value="ECO:0007669"/>
    <property type="project" value="InterPro"/>
</dbReference>